<accession>A0A1R2ALN1</accession>
<sequence length="103" mass="12253">MGSIRTYKNSFDRFIDYKLEDILGRKIRKIIPNNKRERSYLGNKPYRSPEYSPEFFKLDGVIIKGRYDRPIIRRRQSIKEQLGPVEGIYTSFMKLPPIKLKLG</sequence>
<name>A0A1R2ALN1_9CILI</name>
<comment type="caution">
    <text evidence="1">The sequence shown here is derived from an EMBL/GenBank/DDBJ whole genome shotgun (WGS) entry which is preliminary data.</text>
</comment>
<protein>
    <submittedName>
        <fullName evidence="1">Uncharacterized protein</fullName>
    </submittedName>
</protein>
<proteinExistence type="predicted"/>
<dbReference type="Proteomes" id="UP000187209">
    <property type="component" value="Unassembled WGS sequence"/>
</dbReference>
<reference evidence="1 2" key="1">
    <citation type="submission" date="2016-11" db="EMBL/GenBank/DDBJ databases">
        <title>The macronuclear genome of Stentor coeruleus: a giant cell with tiny introns.</title>
        <authorList>
            <person name="Slabodnick M."/>
            <person name="Ruby J.G."/>
            <person name="Reiff S.B."/>
            <person name="Swart E.C."/>
            <person name="Gosai S."/>
            <person name="Prabakaran S."/>
            <person name="Witkowska E."/>
            <person name="Larue G.E."/>
            <person name="Fisher S."/>
            <person name="Freeman R.M."/>
            <person name="Gunawardena J."/>
            <person name="Chu W."/>
            <person name="Stover N.A."/>
            <person name="Gregory B.D."/>
            <person name="Nowacki M."/>
            <person name="Derisi J."/>
            <person name="Roy S.W."/>
            <person name="Marshall W.F."/>
            <person name="Sood P."/>
        </authorList>
    </citation>
    <scope>NUCLEOTIDE SEQUENCE [LARGE SCALE GENOMIC DNA]</scope>
    <source>
        <strain evidence="1">WM001</strain>
    </source>
</reference>
<keyword evidence="2" id="KW-1185">Reference proteome</keyword>
<evidence type="ECO:0000313" key="1">
    <source>
        <dbReference type="EMBL" id="OMJ65320.1"/>
    </source>
</evidence>
<dbReference type="EMBL" id="MPUH01002226">
    <property type="protein sequence ID" value="OMJ65320.1"/>
    <property type="molecule type" value="Genomic_DNA"/>
</dbReference>
<dbReference type="AlphaFoldDB" id="A0A1R2ALN1"/>
<organism evidence="1 2">
    <name type="scientific">Stentor coeruleus</name>
    <dbReference type="NCBI Taxonomy" id="5963"/>
    <lineage>
        <taxon>Eukaryota</taxon>
        <taxon>Sar</taxon>
        <taxon>Alveolata</taxon>
        <taxon>Ciliophora</taxon>
        <taxon>Postciliodesmatophora</taxon>
        <taxon>Heterotrichea</taxon>
        <taxon>Heterotrichida</taxon>
        <taxon>Stentoridae</taxon>
        <taxon>Stentor</taxon>
    </lineage>
</organism>
<gene>
    <name evidence="1" type="ORF">SteCoe_38482</name>
</gene>
<evidence type="ECO:0000313" key="2">
    <source>
        <dbReference type="Proteomes" id="UP000187209"/>
    </source>
</evidence>